<dbReference type="KEGG" id="acad:UA74_23060"/>
<organism evidence="1 2">
    <name type="scientific">Actinoalloteichus fjordicus</name>
    <dbReference type="NCBI Taxonomy" id="1612552"/>
    <lineage>
        <taxon>Bacteria</taxon>
        <taxon>Bacillati</taxon>
        <taxon>Actinomycetota</taxon>
        <taxon>Actinomycetes</taxon>
        <taxon>Pseudonocardiales</taxon>
        <taxon>Pseudonocardiaceae</taxon>
        <taxon>Actinoalloteichus</taxon>
    </lineage>
</organism>
<protein>
    <recommendedName>
        <fullName evidence="3">Glycosyltransferase</fullName>
    </recommendedName>
</protein>
<evidence type="ECO:0000313" key="1">
    <source>
        <dbReference type="EMBL" id="APU16630.1"/>
    </source>
</evidence>
<dbReference type="SUPFAM" id="SSF53756">
    <property type="entry name" value="UDP-Glycosyltransferase/glycogen phosphorylase"/>
    <property type="match status" value="1"/>
</dbReference>
<sequence length="411" mass="44622">MFGEAWIRGPVSLGGERWLTRSGCKQVLVLVPTLVAGVRLLDVLPLLETDHRIQLFMTASGDSQVWPGARDFADAQGFVRLPWQQATQTRFDLVLAATREDLEHVKGPVLALPHGASLLKSRLRPADPGRGYHPEHGLSRQYLTYNGRLLQAGLALTHDDELDALAEACPEALPTAVVAGDLCFDRLRASLPFREEYRRAFGAQDGRTLVVVSSTWTEQSGFGEHAELFHRVAAGLPRDEFLVVGVLHPNTWTQHGRSQVRAWLGDALDAGLVLLPPERGWHAALIAADCVIGDHGSVTVYGAALDRPVLLAACPEFQLRPDGLAASVARRAGRLRLDGPIRDQVEQAIRTHPAGQAGSLAAQVTSRPDQAGGILRQMMYRLLGLDEPVRGVPVSPVPLPDPLPQDGSIPR</sequence>
<name>A0AAC9LHU2_9PSEU</name>
<gene>
    <name evidence="1" type="ORF">UA74_23060</name>
</gene>
<dbReference type="EMBL" id="CP016076">
    <property type="protein sequence ID" value="APU16630.1"/>
    <property type="molecule type" value="Genomic_DNA"/>
</dbReference>
<dbReference type="RefSeq" id="WP_075742139.1">
    <property type="nucleotide sequence ID" value="NZ_CP016076.1"/>
</dbReference>
<evidence type="ECO:0008006" key="3">
    <source>
        <dbReference type="Google" id="ProtNLM"/>
    </source>
</evidence>
<keyword evidence="2" id="KW-1185">Reference proteome</keyword>
<accession>A0AAC9LHU2</accession>
<evidence type="ECO:0000313" key="2">
    <source>
        <dbReference type="Proteomes" id="UP000185511"/>
    </source>
</evidence>
<dbReference type="Proteomes" id="UP000185511">
    <property type="component" value="Chromosome"/>
</dbReference>
<dbReference type="AlphaFoldDB" id="A0AAC9LHU2"/>
<reference evidence="2" key="1">
    <citation type="submission" date="2016-06" db="EMBL/GenBank/DDBJ databases">
        <title>Complete genome sequence of Actinoalloteichus fjordicus DSM 46855 (=ADI127-17), type strain of the new species Actinoalloteichus fjordicus.</title>
        <authorList>
            <person name="Ruckert C."/>
            <person name="Nouioui I."/>
            <person name="Willmese J."/>
            <person name="van Wezel G."/>
            <person name="Klenk H.-P."/>
            <person name="Kalinowski J."/>
            <person name="Zotchev S.B."/>
        </authorList>
    </citation>
    <scope>NUCLEOTIDE SEQUENCE [LARGE SCALE GENOMIC DNA]</scope>
    <source>
        <strain evidence="2">ADI127-7</strain>
    </source>
</reference>
<proteinExistence type="predicted"/>